<accession>C5KSV6</accession>
<evidence type="ECO:0000313" key="2">
    <source>
        <dbReference type="Proteomes" id="UP000007800"/>
    </source>
</evidence>
<dbReference type="AlphaFoldDB" id="C5KSV6"/>
<protein>
    <submittedName>
        <fullName evidence="1">Uncharacterized protein</fullName>
    </submittedName>
</protein>
<dbReference type="GeneID" id="9057353"/>
<organism evidence="2">
    <name type="scientific">Perkinsus marinus (strain ATCC 50983 / TXsc)</name>
    <dbReference type="NCBI Taxonomy" id="423536"/>
    <lineage>
        <taxon>Eukaryota</taxon>
        <taxon>Sar</taxon>
        <taxon>Alveolata</taxon>
        <taxon>Perkinsozoa</taxon>
        <taxon>Perkinsea</taxon>
        <taxon>Perkinsida</taxon>
        <taxon>Perkinsidae</taxon>
        <taxon>Perkinsus</taxon>
    </lineage>
</organism>
<dbReference type="EMBL" id="GG676168">
    <property type="protein sequence ID" value="EER12306.1"/>
    <property type="molecule type" value="Genomic_DNA"/>
</dbReference>
<dbReference type="RefSeq" id="XP_002780511.1">
    <property type="nucleotide sequence ID" value="XM_002780465.1"/>
</dbReference>
<keyword evidence="2" id="KW-1185">Reference proteome</keyword>
<reference evidence="1 2" key="1">
    <citation type="submission" date="2008-07" db="EMBL/GenBank/DDBJ databases">
        <authorList>
            <person name="El-Sayed N."/>
            <person name="Caler E."/>
            <person name="Inman J."/>
            <person name="Amedeo P."/>
            <person name="Hass B."/>
            <person name="Wortman J."/>
        </authorList>
    </citation>
    <scope>NUCLEOTIDE SEQUENCE [LARGE SCALE GENOMIC DNA]</scope>
    <source>
        <strain evidence="2">ATCC 50983 / TXsc</strain>
    </source>
</reference>
<evidence type="ECO:0000313" key="1">
    <source>
        <dbReference type="EMBL" id="EER12306.1"/>
    </source>
</evidence>
<sequence length="207" mass="23508">MQTALQKTFAHLDKGEFDKVSAKDLYRLVYALGVFRVRGPPLRRALAAVTPALLEAYRNGKGAEIGCEGTRKGLVRIAWCIGRVIGDNDEDWCETPEWKQVQRLLKGTAKEVRLLLDSLDNKDLLILEDVYGKAEANYKPFLKDVKAAKATISYYGAPPPPKRHINDPRRDINTARRRGKPMRWIYVATFGVAPLLYDFELNDFPPY</sequence>
<dbReference type="Proteomes" id="UP000007800">
    <property type="component" value="Unassembled WGS sequence"/>
</dbReference>
<name>C5KSV6_PERM5</name>
<dbReference type="InParanoid" id="C5KSV6"/>
<proteinExistence type="predicted"/>
<dbReference type="OMA" id="CETPEWK"/>
<gene>
    <name evidence="1" type="ORF">Pmar_PMAR001103</name>
</gene>
<dbReference type="OrthoDB" id="10405057at2759"/>